<keyword evidence="4" id="KW-0732">Signal</keyword>
<keyword evidence="1 2" id="KW-0694">RNA-binding</keyword>
<feature type="domain" description="RRM" evidence="5">
    <location>
        <begin position="222"/>
        <end position="299"/>
    </location>
</feature>
<dbReference type="OrthoDB" id="439808at2759"/>
<sequence length="311" mass="35126">MLSSVLSTAFLTLSLWVDKSKTKQKMPDTLFHTFLTPPSSYVLPFKLYKPQVKRFVLHFGLPRRSRTSPEPSSSSSSFSPQRRTREVVEERINGEESVYPQKGDGFVDEEDNERLGKSCEVYVCNLPRSCDAAYLLDLFRPYGTILSVEVCRNDETNESKGCGYVTLGSVYSARNAVATLDGSDVGGREMRVRFSIEVNSRRRGFNKANSSTKRILYYESSHKLYVGNLPKTMRPEQVRDHFSRFGNIVGARVLLDFKQGKSRAYAFLSFQSEAERDAAMSLNGTEFYGRTLIVKEGFERTDPLTEASVSA</sequence>
<feature type="chain" id="PRO_5010175505" evidence="4">
    <location>
        <begin position="23"/>
        <end position="311"/>
    </location>
</feature>
<accession>A0A1S3W0A8</accession>
<keyword evidence="7" id="KW-0687">Ribonucleoprotein</keyword>
<keyword evidence="6" id="KW-1185">Reference proteome</keyword>
<evidence type="ECO:0000313" key="7">
    <source>
        <dbReference type="RefSeq" id="XP_014524098.1"/>
    </source>
</evidence>
<evidence type="ECO:0000313" key="6">
    <source>
        <dbReference type="Proteomes" id="UP000087766"/>
    </source>
</evidence>
<dbReference type="GO" id="GO:0003729">
    <property type="term" value="F:mRNA binding"/>
    <property type="evidence" value="ECO:0007669"/>
    <property type="project" value="TreeGrafter"/>
</dbReference>
<evidence type="ECO:0000256" key="1">
    <source>
        <dbReference type="ARBA" id="ARBA00022884"/>
    </source>
</evidence>
<dbReference type="InterPro" id="IPR012677">
    <property type="entry name" value="Nucleotide-bd_a/b_plait_sf"/>
</dbReference>
<dbReference type="InterPro" id="IPR050502">
    <property type="entry name" value="Euk_RNA-bind_prot"/>
</dbReference>
<keyword evidence="7" id="KW-0689">Ribosomal protein</keyword>
<dbReference type="AlphaFoldDB" id="A0A1S3W0A8"/>
<feature type="domain" description="RRM" evidence="5">
    <location>
        <begin position="119"/>
        <end position="197"/>
    </location>
</feature>
<dbReference type="Proteomes" id="UP000087766">
    <property type="component" value="Unplaced"/>
</dbReference>
<dbReference type="SUPFAM" id="SSF54928">
    <property type="entry name" value="RNA-binding domain, RBD"/>
    <property type="match status" value="2"/>
</dbReference>
<dbReference type="FunFam" id="3.30.70.330:FF:001040">
    <property type="entry name" value="RNA-binding (RRM/RBD/RNP motifs) family protein"/>
    <property type="match status" value="1"/>
</dbReference>
<feature type="compositionally biased region" description="Low complexity" evidence="3">
    <location>
        <begin position="68"/>
        <end position="81"/>
    </location>
</feature>
<evidence type="ECO:0000256" key="4">
    <source>
        <dbReference type="SAM" id="SignalP"/>
    </source>
</evidence>
<dbReference type="PANTHER" id="PTHR48025">
    <property type="entry name" value="OS02G0815200 PROTEIN"/>
    <property type="match status" value="1"/>
</dbReference>
<protein>
    <submittedName>
        <fullName evidence="7">30S ribosomal protein 2, chloroplastic</fullName>
    </submittedName>
</protein>
<dbReference type="Pfam" id="PF00076">
    <property type="entry name" value="RRM_1"/>
    <property type="match status" value="2"/>
</dbReference>
<dbReference type="GO" id="GO:1901259">
    <property type="term" value="P:chloroplast rRNA processing"/>
    <property type="evidence" value="ECO:0007669"/>
    <property type="project" value="TreeGrafter"/>
</dbReference>
<dbReference type="Gene3D" id="3.30.70.330">
    <property type="match status" value="2"/>
</dbReference>
<evidence type="ECO:0000259" key="5">
    <source>
        <dbReference type="PROSITE" id="PS50102"/>
    </source>
</evidence>
<dbReference type="GeneID" id="106780336"/>
<dbReference type="PROSITE" id="PS50102">
    <property type="entry name" value="RRM"/>
    <property type="match status" value="2"/>
</dbReference>
<dbReference type="InterPro" id="IPR035979">
    <property type="entry name" value="RBD_domain_sf"/>
</dbReference>
<name>A0A1S3W0A8_VIGRR</name>
<evidence type="ECO:0000256" key="2">
    <source>
        <dbReference type="PROSITE-ProRule" id="PRU00176"/>
    </source>
</evidence>
<dbReference type="PANTHER" id="PTHR48025:SF7">
    <property type="entry name" value="RNA-BINDING (RRM_RBD_RNP MOTIFS) FAMILY PROTEIN"/>
    <property type="match status" value="1"/>
</dbReference>
<dbReference type="RefSeq" id="XP_014524098.1">
    <property type="nucleotide sequence ID" value="XM_014668612.2"/>
</dbReference>
<proteinExistence type="predicted"/>
<reference evidence="7" key="1">
    <citation type="submission" date="2025-08" db="UniProtKB">
        <authorList>
            <consortium name="RefSeq"/>
        </authorList>
    </citation>
    <scope>IDENTIFICATION</scope>
    <source>
        <tissue evidence="7">Leaf</tissue>
    </source>
</reference>
<dbReference type="KEGG" id="vra:106780336"/>
<dbReference type="GO" id="GO:0009535">
    <property type="term" value="C:chloroplast thylakoid membrane"/>
    <property type="evidence" value="ECO:0007669"/>
    <property type="project" value="TreeGrafter"/>
</dbReference>
<dbReference type="Gramene" id="Vradi0179s00310.1">
    <property type="protein sequence ID" value="Vradi0179s00310.1"/>
    <property type="gene ID" value="Vradi0179s00310"/>
</dbReference>
<evidence type="ECO:0000256" key="3">
    <source>
        <dbReference type="SAM" id="MobiDB-lite"/>
    </source>
</evidence>
<feature type="region of interest" description="Disordered" evidence="3">
    <location>
        <begin position="63"/>
        <end position="86"/>
    </location>
</feature>
<feature type="signal peptide" evidence="4">
    <location>
        <begin position="1"/>
        <end position="22"/>
    </location>
</feature>
<dbReference type="SMR" id="A0A1S3W0A8"/>
<gene>
    <name evidence="7" type="primary">LOC106780336</name>
</gene>
<dbReference type="GO" id="GO:0005840">
    <property type="term" value="C:ribosome"/>
    <property type="evidence" value="ECO:0007669"/>
    <property type="project" value="UniProtKB-KW"/>
</dbReference>
<dbReference type="SMART" id="SM00360">
    <property type="entry name" value="RRM"/>
    <property type="match status" value="2"/>
</dbReference>
<organism evidence="6 7">
    <name type="scientific">Vigna radiata var. radiata</name>
    <name type="common">Mung bean</name>
    <name type="synonym">Phaseolus aureus</name>
    <dbReference type="NCBI Taxonomy" id="3916"/>
    <lineage>
        <taxon>Eukaryota</taxon>
        <taxon>Viridiplantae</taxon>
        <taxon>Streptophyta</taxon>
        <taxon>Embryophyta</taxon>
        <taxon>Tracheophyta</taxon>
        <taxon>Spermatophyta</taxon>
        <taxon>Magnoliopsida</taxon>
        <taxon>eudicotyledons</taxon>
        <taxon>Gunneridae</taxon>
        <taxon>Pentapetalae</taxon>
        <taxon>rosids</taxon>
        <taxon>fabids</taxon>
        <taxon>Fabales</taxon>
        <taxon>Fabaceae</taxon>
        <taxon>Papilionoideae</taxon>
        <taxon>50 kb inversion clade</taxon>
        <taxon>NPAAA clade</taxon>
        <taxon>indigoferoid/millettioid clade</taxon>
        <taxon>Phaseoleae</taxon>
        <taxon>Vigna</taxon>
    </lineage>
</organism>
<dbReference type="InterPro" id="IPR000504">
    <property type="entry name" value="RRM_dom"/>
</dbReference>
<dbReference type="STRING" id="3916.A0A1S3W0A8"/>